<dbReference type="InterPro" id="IPR002942">
    <property type="entry name" value="S4_RNA-bd"/>
</dbReference>
<dbReference type="SUPFAM" id="SSF55120">
    <property type="entry name" value="Pseudouridine synthase"/>
    <property type="match status" value="1"/>
</dbReference>
<evidence type="ECO:0000256" key="1">
    <source>
        <dbReference type="ARBA" id="ARBA00008348"/>
    </source>
</evidence>
<dbReference type="CDD" id="cd02553">
    <property type="entry name" value="PseudoU_synth_RsuA"/>
    <property type="match status" value="1"/>
</dbReference>
<dbReference type="InterPro" id="IPR000748">
    <property type="entry name" value="PsdUridine_synth_RsuA/RluB/E/F"/>
</dbReference>
<dbReference type="InterPro" id="IPR020103">
    <property type="entry name" value="PsdUridine_synth_cat_dom_sf"/>
</dbReference>
<evidence type="ECO:0000256" key="4">
    <source>
        <dbReference type="PROSITE-ProRule" id="PRU00182"/>
    </source>
</evidence>
<dbReference type="SUPFAM" id="SSF55174">
    <property type="entry name" value="Alpha-L RNA-binding motif"/>
    <property type="match status" value="1"/>
</dbReference>
<dbReference type="Gene3D" id="3.30.70.1560">
    <property type="entry name" value="Alpha-L RNA-binding motif"/>
    <property type="match status" value="1"/>
</dbReference>
<dbReference type="InterPro" id="IPR042092">
    <property type="entry name" value="PsdUridine_s_RsuA/RluB/E/F_cat"/>
</dbReference>
<dbReference type="OrthoDB" id="9807213at2"/>
<name>A0A380K9L0_9STRE</name>
<dbReference type="PROSITE" id="PS50889">
    <property type="entry name" value="S4"/>
    <property type="match status" value="1"/>
</dbReference>
<dbReference type="InterPro" id="IPR006145">
    <property type="entry name" value="PsdUridine_synth_RsuA/RluA"/>
</dbReference>
<proteinExistence type="inferred from homology"/>
<dbReference type="Pfam" id="PF00849">
    <property type="entry name" value="PseudoU_synth_2"/>
    <property type="match status" value="1"/>
</dbReference>
<dbReference type="CDD" id="cd00165">
    <property type="entry name" value="S4"/>
    <property type="match status" value="1"/>
</dbReference>
<gene>
    <name evidence="7" type="primary">rsuA_1</name>
    <name evidence="7" type="ORF">NCTC12224_01172</name>
</gene>
<dbReference type="InterPro" id="IPR018496">
    <property type="entry name" value="PsdUridine_synth_RsuA/RluB_CS"/>
</dbReference>
<keyword evidence="2 4" id="KW-0694">RNA-binding</keyword>
<dbReference type="Gene3D" id="3.10.290.10">
    <property type="entry name" value="RNA-binding S4 domain"/>
    <property type="match status" value="1"/>
</dbReference>
<reference evidence="7 8" key="1">
    <citation type="submission" date="2018-06" db="EMBL/GenBank/DDBJ databases">
        <authorList>
            <consortium name="Pathogen Informatics"/>
            <person name="Doyle S."/>
        </authorList>
    </citation>
    <scope>NUCLEOTIDE SEQUENCE [LARGE SCALE GENOMIC DNA]</scope>
    <source>
        <strain evidence="7 8">NCTC12224</strain>
    </source>
</reference>
<evidence type="ECO:0000256" key="5">
    <source>
        <dbReference type="RuleBase" id="RU003887"/>
    </source>
</evidence>
<keyword evidence="8" id="KW-1185">Reference proteome</keyword>
<dbReference type="PANTHER" id="PTHR47683">
    <property type="entry name" value="PSEUDOURIDINE SYNTHASE FAMILY PROTEIN-RELATED"/>
    <property type="match status" value="1"/>
</dbReference>
<dbReference type="EMBL" id="UHFN01000007">
    <property type="protein sequence ID" value="SUN60816.1"/>
    <property type="molecule type" value="Genomic_DNA"/>
</dbReference>
<dbReference type="Proteomes" id="UP000254924">
    <property type="component" value="Unassembled WGS sequence"/>
</dbReference>
<dbReference type="GO" id="GO:0003723">
    <property type="term" value="F:RNA binding"/>
    <property type="evidence" value="ECO:0007669"/>
    <property type="project" value="UniProtKB-KW"/>
</dbReference>
<organism evidence="7 8">
    <name type="scientific">Streptococcus hyointestinalis</name>
    <dbReference type="NCBI Taxonomy" id="1337"/>
    <lineage>
        <taxon>Bacteria</taxon>
        <taxon>Bacillati</taxon>
        <taxon>Bacillota</taxon>
        <taxon>Bacilli</taxon>
        <taxon>Lactobacillales</taxon>
        <taxon>Streptococcaceae</taxon>
        <taxon>Streptococcus</taxon>
    </lineage>
</organism>
<dbReference type="InterPro" id="IPR036986">
    <property type="entry name" value="S4_RNA-bd_sf"/>
</dbReference>
<dbReference type="SMART" id="SM00363">
    <property type="entry name" value="S4"/>
    <property type="match status" value="1"/>
</dbReference>
<evidence type="ECO:0000313" key="7">
    <source>
        <dbReference type="EMBL" id="SUN60816.1"/>
    </source>
</evidence>
<evidence type="ECO:0000256" key="2">
    <source>
        <dbReference type="ARBA" id="ARBA00022884"/>
    </source>
</evidence>
<protein>
    <recommendedName>
        <fullName evidence="5">Pseudouridine synthase</fullName>
        <ecNumber evidence="5">5.4.99.-</ecNumber>
    </recommendedName>
</protein>
<comment type="similarity">
    <text evidence="1 5">Belongs to the pseudouridine synthase RsuA family.</text>
</comment>
<evidence type="ECO:0000256" key="3">
    <source>
        <dbReference type="ARBA" id="ARBA00023235"/>
    </source>
</evidence>
<dbReference type="GO" id="GO:0005829">
    <property type="term" value="C:cytosol"/>
    <property type="evidence" value="ECO:0007669"/>
    <property type="project" value="UniProtKB-ARBA"/>
</dbReference>
<dbReference type="FunFam" id="3.30.70.1560:FF:000001">
    <property type="entry name" value="Pseudouridine synthase"/>
    <property type="match status" value="1"/>
</dbReference>
<dbReference type="InterPro" id="IPR050343">
    <property type="entry name" value="RsuA_PseudoU_synthase"/>
</dbReference>
<dbReference type="GO" id="GO:0120159">
    <property type="term" value="F:rRNA pseudouridine synthase activity"/>
    <property type="evidence" value="ECO:0007669"/>
    <property type="project" value="UniProtKB-ARBA"/>
</dbReference>
<dbReference type="PROSITE" id="PS01149">
    <property type="entry name" value="PSI_RSU"/>
    <property type="match status" value="1"/>
</dbReference>
<dbReference type="AlphaFoldDB" id="A0A380K9L0"/>
<dbReference type="InterPro" id="IPR020094">
    <property type="entry name" value="TruA/RsuA/RluB/E/F_N"/>
</dbReference>
<dbReference type="NCBIfam" id="TIGR00093">
    <property type="entry name" value="pseudouridine synthase"/>
    <property type="match status" value="1"/>
</dbReference>
<evidence type="ECO:0000259" key="6">
    <source>
        <dbReference type="SMART" id="SM00363"/>
    </source>
</evidence>
<dbReference type="EC" id="5.4.99.-" evidence="5"/>
<evidence type="ECO:0000313" key="8">
    <source>
        <dbReference type="Proteomes" id="UP000254924"/>
    </source>
</evidence>
<feature type="domain" description="RNA-binding S4" evidence="6">
    <location>
        <begin position="1"/>
        <end position="60"/>
    </location>
</feature>
<dbReference type="Gene3D" id="3.30.70.580">
    <property type="entry name" value="Pseudouridine synthase I, catalytic domain, N-terminal subdomain"/>
    <property type="match status" value="1"/>
</dbReference>
<dbReference type="Pfam" id="PF01479">
    <property type="entry name" value="S4"/>
    <property type="match status" value="1"/>
</dbReference>
<accession>A0A380K9L0</accession>
<dbReference type="GO" id="GO:0000455">
    <property type="term" value="P:enzyme-directed rRNA pseudouridine synthesis"/>
    <property type="evidence" value="ECO:0007669"/>
    <property type="project" value="UniProtKB-ARBA"/>
</dbReference>
<dbReference type="PANTHER" id="PTHR47683:SF4">
    <property type="entry name" value="PSEUDOURIDINE SYNTHASE"/>
    <property type="match status" value="1"/>
</dbReference>
<sequence length="239" mass="27172">MRLDKLLEKAKVGSRGEVKKLLRSRQVRVDGHVATKANLNVDSHLQQITVSGRVVQIESESYLMLHKPAGVLSAVRDKKYQTVIDLIAPKDRKDGLYPIGRLDRDTEGLLLLTTNGPLGFRMLHPRHHVEKTYYVEVNGWLGEDAPHFFEKGVSFSDGTLCQPAQLELLEVGQSKSSAHLTIREGKFHQVKKMFLAYGVKVTYLKRIRFGPFWLDDKLAVGAYRKLTNEECDLLKDYLD</sequence>
<keyword evidence="3 5" id="KW-0413">Isomerase</keyword>